<name>A0A853PPI9_BACFG</name>
<dbReference type="Gene3D" id="2.120.10.30">
    <property type="entry name" value="TolB, C-terminal domain"/>
    <property type="match status" value="1"/>
</dbReference>
<protein>
    <recommendedName>
        <fullName evidence="3">6-bladed beta-propeller</fullName>
    </recommendedName>
</protein>
<organism evidence="1 2">
    <name type="scientific">Bacteroides fragilis</name>
    <dbReference type="NCBI Taxonomy" id="817"/>
    <lineage>
        <taxon>Bacteria</taxon>
        <taxon>Pseudomonadati</taxon>
        <taxon>Bacteroidota</taxon>
        <taxon>Bacteroidia</taxon>
        <taxon>Bacteroidales</taxon>
        <taxon>Bacteroidaceae</taxon>
        <taxon>Bacteroides</taxon>
    </lineage>
</organism>
<dbReference type="PROSITE" id="PS51257">
    <property type="entry name" value="PROKAR_LIPOPROTEIN"/>
    <property type="match status" value="1"/>
</dbReference>
<evidence type="ECO:0000313" key="2">
    <source>
        <dbReference type="Proteomes" id="UP000093197"/>
    </source>
</evidence>
<dbReference type="RefSeq" id="WP_032580696.1">
    <property type="nucleotide sequence ID" value="NZ_LIDT01000049.1"/>
</dbReference>
<dbReference type="SUPFAM" id="SSF101898">
    <property type="entry name" value="NHL repeat"/>
    <property type="match status" value="1"/>
</dbReference>
<dbReference type="InterPro" id="IPR011042">
    <property type="entry name" value="6-blade_b-propeller_TolB-like"/>
</dbReference>
<gene>
    <name evidence="1" type="ORF">AC094_44530</name>
</gene>
<sequence>MNKIYWVILSVLLVSCGQQKIKRADSDFTSIPIFNPVQISVDSLIVIHDIIKLETNDESLFNGIHELHVGNNKLYITDSNRKGVYIFDERGGFLNKISNLGQGPQEYIEISSFETDFFHNQLLLADYFSKRLLIYDDFGKLKQVIQLGFCPKKIVSDKKGKFYNLYSGTHGMYEDIQMDQHNVHLINGKGVVEKFLLPDQTPNRIDLTSILTVSYDVDSVLLYQPILSDTIYRVTQNAVSPAYVLDNHSDYKLLTKDDRKKIGFIFGYDNSFEVKEKEGYLLSWNGFLNSETHLFFCFGWNRPFYVYYSKVTQKAFSLQPEKSIGNKALREIFLNFPPYTLHHNLFYARVNGIEAMRLAPLLPEGQLKTALQQMTPEDNPIIIRYSINFPET</sequence>
<comment type="caution">
    <text evidence="1">The sequence shown here is derived from an EMBL/GenBank/DDBJ whole genome shotgun (WGS) entry which is preliminary data.</text>
</comment>
<dbReference type="Proteomes" id="UP000093197">
    <property type="component" value="Unassembled WGS sequence"/>
</dbReference>
<evidence type="ECO:0000313" key="1">
    <source>
        <dbReference type="EMBL" id="OCR27162.1"/>
    </source>
</evidence>
<dbReference type="EMBL" id="LIDT01000049">
    <property type="protein sequence ID" value="OCR27162.1"/>
    <property type="molecule type" value="Genomic_DNA"/>
</dbReference>
<dbReference type="Pfam" id="PF17170">
    <property type="entry name" value="DUF5128"/>
    <property type="match status" value="1"/>
</dbReference>
<dbReference type="AlphaFoldDB" id="A0A853PPI9"/>
<evidence type="ECO:0008006" key="3">
    <source>
        <dbReference type="Google" id="ProtNLM"/>
    </source>
</evidence>
<reference evidence="1 2" key="1">
    <citation type="journal article" date="2016" name="PLoS ONE">
        <title>Genomic Diversity of Enterotoxigenic Strains of Bacteroides fragilis.</title>
        <authorList>
            <person name="Pierce J.V."/>
            <person name="Bernstein H.D."/>
        </authorList>
    </citation>
    <scope>NUCLEOTIDE SEQUENCE [LARGE SCALE GENOMIC DNA]</scope>
    <source>
        <strain evidence="1 2">20793-3</strain>
    </source>
</reference>
<accession>A0A853PPI9</accession>
<proteinExistence type="predicted"/>